<dbReference type="PANTHER" id="PTHR39677:SF4">
    <property type="entry name" value="RIBONUCLEASE VAPC6"/>
    <property type="match status" value="1"/>
</dbReference>
<feature type="domain" description="PIN" evidence="1">
    <location>
        <begin position="5"/>
        <end position="136"/>
    </location>
</feature>
<gene>
    <name evidence="2" type="ORF">GACE_1247</name>
</gene>
<name>A0A0A7GEQ7_GEOAI</name>
<evidence type="ECO:0000259" key="1">
    <source>
        <dbReference type="SMART" id="SM00670"/>
    </source>
</evidence>
<dbReference type="HOGENOM" id="CLU_134210_1_1_2"/>
<accession>A0A0A7GEQ7</accession>
<dbReference type="Gene3D" id="3.40.50.1010">
    <property type="entry name" value="5'-nuclease"/>
    <property type="match status" value="1"/>
</dbReference>
<dbReference type="Pfam" id="PF01850">
    <property type="entry name" value="PIN"/>
    <property type="match status" value="1"/>
</dbReference>
<dbReference type="InterPro" id="IPR002716">
    <property type="entry name" value="PIN_dom"/>
</dbReference>
<organism evidence="2 3">
    <name type="scientific">Geoglobus acetivorans</name>
    <dbReference type="NCBI Taxonomy" id="565033"/>
    <lineage>
        <taxon>Archaea</taxon>
        <taxon>Methanobacteriati</taxon>
        <taxon>Methanobacteriota</taxon>
        <taxon>Archaeoglobi</taxon>
        <taxon>Archaeoglobales</taxon>
        <taxon>Archaeoglobaceae</taxon>
        <taxon>Geoglobus</taxon>
    </lineage>
</organism>
<proteinExistence type="predicted"/>
<reference evidence="2 3" key="1">
    <citation type="journal article" date="2015" name="Appl. Environ. Microbiol.">
        <title>The Geoglobus acetivorans genome: Fe(III) reduction, acetate utilization, autotrophic growth, and degradation of aromatic compounds in a hyperthermophilic archaeon.</title>
        <authorList>
            <person name="Mardanov A.V."/>
            <person name="Slododkina G.B."/>
            <person name="Slobodkin A.I."/>
            <person name="Beletsky A.V."/>
            <person name="Gavrilov S.N."/>
            <person name="Kublanov I.V."/>
            <person name="Bonch-Osmolovskaya E.A."/>
            <person name="Skryabin K.G."/>
            <person name="Ravin N.V."/>
        </authorList>
    </citation>
    <scope>NUCLEOTIDE SEQUENCE [LARGE SCALE GENOMIC DNA]</scope>
    <source>
        <strain evidence="2 3">SBH6</strain>
    </source>
</reference>
<dbReference type="AlphaFoldDB" id="A0A0A7GEQ7"/>
<evidence type="ECO:0000313" key="3">
    <source>
        <dbReference type="Proteomes" id="UP000030624"/>
    </source>
</evidence>
<dbReference type="CDD" id="cd18677">
    <property type="entry name" value="PIN_MjVapC2-VapC6_like"/>
    <property type="match status" value="1"/>
</dbReference>
<dbReference type="PANTHER" id="PTHR39677">
    <property type="entry name" value="RIBONUCLEASE VAPC6"/>
    <property type="match status" value="1"/>
</dbReference>
<protein>
    <submittedName>
        <fullName evidence="2">Putative nucleic acid-binding protein containing PIN domain</fullName>
    </submittedName>
</protein>
<dbReference type="STRING" id="565033.GACE_1247"/>
<dbReference type="SMART" id="SM00670">
    <property type="entry name" value="PINc"/>
    <property type="match status" value="1"/>
</dbReference>
<dbReference type="KEGG" id="gac:GACE_1247"/>
<dbReference type="eggNOG" id="arCOG00710">
    <property type="taxonomic scope" value="Archaea"/>
</dbReference>
<dbReference type="InterPro" id="IPR029060">
    <property type="entry name" value="PIN-like_dom_sf"/>
</dbReference>
<dbReference type="EMBL" id="CP009552">
    <property type="protein sequence ID" value="AIY90288.1"/>
    <property type="molecule type" value="Genomic_DNA"/>
</dbReference>
<dbReference type="SUPFAM" id="SSF88723">
    <property type="entry name" value="PIN domain-like"/>
    <property type="match status" value="1"/>
</dbReference>
<evidence type="ECO:0000313" key="2">
    <source>
        <dbReference type="EMBL" id="AIY90288.1"/>
    </source>
</evidence>
<dbReference type="Proteomes" id="UP000030624">
    <property type="component" value="Chromosome"/>
</dbReference>
<dbReference type="GeneID" id="24797828"/>
<dbReference type="RefSeq" id="WP_048092016.1">
    <property type="nucleotide sequence ID" value="NZ_CP009552.1"/>
</dbReference>
<sequence length="156" mass="17365">MVSPVRVFVDSSVLVEFVKGNSEAGAILKKLKNVDVDTYINDIVFSEFVFHYLSLKSGKSPLTMKGKGVISEYIDEKDPLEFINQFSILQVDEEVVEKSYDLMKDYGLLPNDAIILATCIKHGVDALVTLDGDQPPCILLKQFSVVIHINALRISD</sequence>